<gene>
    <name evidence="1" type="ORF">L6164_029949</name>
</gene>
<sequence length="382" mass="43855">MLCFLCKTIFSQAHREIAPISISIQNQNLWFSVKCMSSTSNAQPFIVSYLINTCGFSPKKAASASKYLSFQTREKPDLKIEFFKKQGFSQTQVLRMIRGAPRLLLFDTEKNVLPKIQFLKSKGILCSELPKIISSCPDILRRSLEKQIIPSFDFFESLFQSEVNFMKALKRCPQILVLCNTRIVPNIKVFREEGVSELLIVKLLERQPRALTGSADRFKEIVAKVREMGFNPLTMKFMMAVAVLVCISKSTWTRKADLYKRLGWSDDDILAAFEKNPQFVTISEDKIAKTMNFFVNEMGWESSTLARYPVLLSLSLKKRIIPRASVIQVLLSKGLVKQLALQQIFYSSEKVFLDKFIMCQGNEADELLKLYQEKMDVDRKKL</sequence>
<dbReference type="EMBL" id="CM039437">
    <property type="protein sequence ID" value="KAI4306694.1"/>
    <property type="molecule type" value="Genomic_DNA"/>
</dbReference>
<name>A0ACB9LAE8_BAUVA</name>
<dbReference type="Proteomes" id="UP000828941">
    <property type="component" value="Chromosome 12"/>
</dbReference>
<evidence type="ECO:0000313" key="1">
    <source>
        <dbReference type="EMBL" id="KAI4306694.1"/>
    </source>
</evidence>
<accession>A0ACB9LAE8</accession>
<comment type="caution">
    <text evidence="1">The sequence shown here is derived from an EMBL/GenBank/DDBJ whole genome shotgun (WGS) entry which is preliminary data.</text>
</comment>
<keyword evidence="2" id="KW-1185">Reference proteome</keyword>
<evidence type="ECO:0000313" key="2">
    <source>
        <dbReference type="Proteomes" id="UP000828941"/>
    </source>
</evidence>
<reference evidence="1 2" key="1">
    <citation type="journal article" date="2022" name="DNA Res.">
        <title>Chromosomal-level genome assembly of the orchid tree Bauhinia variegata (Leguminosae; Cercidoideae) supports the allotetraploid origin hypothesis of Bauhinia.</title>
        <authorList>
            <person name="Zhong Y."/>
            <person name="Chen Y."/>
            <person name="Zheng D."/>
            <person name="Pang J."/>
            <person name="Liu Y."/>
            <person name="Luo S."/>
            <person name="Meng S."/>
            <person name="Qian L."/>
            <person name="Wei D."/>
            <person name="Dai S."/>
            <person name="Zhou R."/>
        </authorList>
    </citation>
    <scope>NUCLEOTIDE SEQUENCE [LARGE SCALE GENOMIC DNA]</scope>
    <source>
        <strain evidence="1">BV-YZ2020</strain>
    </source>
</reference>
<proteinExistence type="predicted"/>
<protein>
    <submittedName>
        <fullName evidence="1">Uncharacterized protein</fullName>
    </submittedName>
</protein>
<organism evidence="1 2">
    <name type="scientific">Bauhinia variegata</name>
    <name type="common">Purple orchid tree</name>
    <name type="synonym">Phanera variegata</name>
    <dbReference type="NCBI Taxonomy" id="167791"/>
    <lineage>
        <taxon>Eukaryota</taxon>
        <taxon>Viridiplantae</taxon>
        <taxon>Streptophyta</taxon>
        <taxon>Embryophyta</taxon>
        <taxon>Tracheophyta</taxon>
        <taxon>Spermatophyta</taxon>
        <taxon>Magnoliopsida</taxon>
        <taxon>eudicotyledons</taxon>
        <taxon>Gunneridae</taxon>
        <taxon>Pentapetalae</taxon>
        <taxon>rosids</taxon>
        <taxon>fabids</taxon>
        <taxon>Fabales</taxon>
        <taxon>Fabaceae</taxon>
        <taxon>Cercidoideae</taxon>
        <taxon>Cercideae</taxon>
        <taxon>Bauhiniinae</taxon>
        <taxon>Bauhinia</taxon>
    </lineage>
</organism>